<dbReference type="PANTHER" id="PTHR38436">
    <property type="entry name" value="POLYKETIDE CYCLASE SNOAL-LIKE DOMAIN"/>
    <property type="match status" value="1"/>
</dbReference>
<name>A0A8H4TG62_9HYPO</name>
<gene>
    <name evidence="1" type="ORF">FSARC_11322</name>
</gene>
<dbReference type="Gene3D" id="3.10.450.50">
    <property type="match status" value="1"/>
</dbReference>
<dbReference type="AlphaFoldDB" id="A0A8H4TG62"/>
<dbReference type="InterPro" id="IPR009959">
    <property type="entry name" value="Cyclase_SnoaL-like"/>
</dbReference>
<proteinExistence type="predicted"/>
<evidence type="ECO:0008006" key="3">
    <source>
        <dbReference type="Google" id="ProtNLM"/>
    </source>
</evidence>
<comment type="caution">
    <text evidence="1">The sequence shown here is derived from an EMBL/GenBank/DDBJ whole genome shotgun (WGS) entry which is preliminary data.</text>
</comment>
<dbReference type="InterPro" id="IPR032710">
    <property type="entry name" value="NTF2-like_dom_sf"/>
</dbReference>
<reference evidence="1" key="1">
    <citation type="journal article" date="2020" name="BMC Genomics">
        <title>Correction to: Identification and distribution of gene clusters required for synthesis of sphingolipid metabolism inhibitors in diverse species of the filamentous fungus Fusarium.</title>
        <authorList>
            <person name="Kim H.S."/>
            <person name="Lohmar J.M."/>
            <person name="Busman M."/>
            <person name="Brown D.W."/>
            <person name="Naumann T.A."/>
            <person name="Divon H.H."/>
            <person name="Lysoe E."/>
            <person name="Uhlig S."/>
            <person name="Proctor R.H."/>
        </authorList>
    </citation>
    <scope>NUCLEOTIDE SEQUENCE</scope>
    <source>
        <strain evidence="1">NRRL 20472</strain>
    </source>
</reference>
<sequence length="144" mass="16653">MANQDAKLSLTAPDQARTDDYRALYQRYLDLCNAHDFKAMQSFYTSPLNVNDEPWSPENVTAQFEPLIAAFPDWHWELRNLTIEGHFLSLHFKVTGTHKGEFQGYEPTGRRVATTQFTLYHVVGGRFAEVWDLVDFPSLIEQIK</sequence>
<protein>
    <recommendedName>
        <fullName evidence="3">Aspartyl-tRNA synthetase</fullName>
    </recommendedName>
</protein>
<accession>A0A8H4TG62</accession>
<evidence type="ECO:0000313" key="2">
    <source>
        <dbReference type="Proteomes" id="UP000622797"/>
    </source>
</evidence>
<dbReference type="SUPFAM" id="SSF54427">
    <property type="entry name" value="NTF2-like"/>
    <property type="match status" value="1"/>
</dbReference>
<keyword evidence="2" id="KW-1185">Reference proteome</keyword>
<dbReference type="Pfam" id="PF07366">
    <property type="entry name" value="SnoaL"/>
    <property type="match status" value="1"/>
</dbReference>
<dbReference type="Proteomes" id="UP000622797">
    <property type="component" value="Unassembled WGS sequence"/>
</dbReference>
<dbReference type="EMBL" id="JABEXW010000729">
    <property type="protein sequence ID" value="KAF4957360.1"/>
    <property type="molecule type" value="Genomic_DNA"/>
</dbReference>
<evidence type="ECO:0000313" key="1">
    <source>
        <dbReference type="EMBL" id="KAF4957360.1"/>
    </source>
</evidence>
<dbReference type="GO" id="GO:0030638">
    <property type="term" value="P:polyketide metabolic process"/>
    <property type="evidence" value="ECO:0007669"/>
    <property type="project" value="InterPro"/>
</dbReference>
<organism evidence="1 2">
    <name type="scientific">Fusarium sarcochroum</name>
    <dbReference type="NCBI Taxonomy" id="1208366"/>
    <lineage>
        <taxon>Eukaryota</taxon>
        <taxon>Fungi</taxon>
        <taxon>Dikarya</taxon>
        <taxon>Ascomycota</taxon>
        <taxon>Pezizomycotina</taxon>
        <taxon>Sordariomycetes</taxon>
        <taxon>Hypocreomycetidae</taxon>
        <taxon>Hypocreales</taxon>
        <taxon>Nectriaceae</taxon>
        <taxon>Fusarium</taxon>
        <taxon>Fusarium lateritium species complex</taxon>
    </lineage>
</organism>
<dbReference type="OrthoDB" id="3428563at2759"/>
<reference evidence="1" key="2">
    <citation type="submission" date="2020-05" db="EMBL/GenBank/DDBJ databases">
        <authorList>
            <person name="Kim H.-S."/>
            <person name="Proctor R.H."/>
            <person name="Brown D.W."/>
        </authorList>
    </citation>
    <scope>NUCLEOTIDE SEQUENCE</scope>
    <source>
        <strain evidence="1">NRRL 20472</strain>
    </source>
</reference>
<dbReference type="PANTHER" id="PTHR38436:SF1">
    <property type="entry name" value="ESTER CYCLASE"/>
    <property type="match status" value="1"/>
</dbReference>